<dbReference type="RefSeq" id="WP_171589501.1">
    <property type="nucleotide sequence ID" value="NZ_JABGBO010000013.1"/>
</dbReference>
<sequence length="161" mass="18001">MLRYFIFVIASLFSSSIYAHSLHIFAQYDGNTVTGKAYYSDMTPAAETYLEIIKNHQDKPVIEGKTDQQGKFSYTLTDGHIVEVIVEGEEGHRASTIADKITPDSNSSTGLALVREDIAQLRDKMFIRDILGGVGYILGIVGLWALWQARRLNKSSTRINK</sequence>
<evidence type="ECO:0000313" key="4">
    <source>
        <dbReference type="Proteomes" id="UP000541421"/>
    </source>
</evidence>
<keyword evidence="1" id="KW-0472">Membrane</keyword>
<gene>
    <name evidence="3" type="ORF">HKX40_10295</name>
</gene>
<keyword evidence="1" id="KW-1133">Transmembrane helix</keyword>
<protein>
    <submittedName>
        <fullName evidence="3">Carboxypeptidase regulatory-like domain-containing protein</fullName>
    </submittedName>
</protein>
<evidence type="ECO:0000256" key="1">
    <source>
        <dbReference type="SAM" id="Phobius"/>
    </source>
</evidence>
<dbReference type="GO" id="GO:0004180">
    <property type="term" value="F:carboxypeptidase activity"/>
    <property type="evidence" value="ECO:0007669"/>
    <property type="project" value="UniProtKB-KW"/>
</dbReference>
<organism evidence="3 4">
    <name type="scientific">Pelistega europaea</name>
    <dbReference type="NCBI Taxonomy" id="106147"/>
    <lineage>
        <taxon>Bacteria</taxon>
        <taxon>Pseudomonadati</taxon>
        <taxon>Pseudomonadota</taxon>
        <taxon>Betaproteobacteria</taxon>
        <taxon>Burkholderiales</taxon>
        <taxon>Alcaligenaceae</taxon>
        <taxon>Pelistega</taxon>
    </lineage>
</organism>
<keyword evidence="3" id="KW-0121">Carboxypeptidase</keyword>
<dbReference type="AlphaFoldDB" id="A0A7Y4P4X2"/>
<comment type="caution">
    <text evidence="3">The sequence shown here is derived from an EMBL/GenBank/DDBJ whole genome shotgun (WGS) entry which is preliminary data.</text>
</comment>
<proteinExistence type="predicted"/>
<feature type="transmembrane region" description="Helical" evidence="1">
    <location>
        <begin position="130"/>
        <end position="147"/>
    </location>
</feature>
<evidence type="ECO:0000256" key="2">
    <source>
        <dbReference type="SAM" id="SignalP"/>
    </source>
</evidence>
<keyword evidence="2" id="KW-0732">Signal</keyword>
<keyword evidence="4" id="KW-1185">Reference proteome</keyword>
<feature type="signal peptide" evidence="2">
    <location>
        <begin position="1"/>
        <end position="19"/>
    </location>
</feature>
<keyword evidence="3" id="KW-0378">Hydrolase</keyword>
<keyword evidence="1" id="KW-0812">Transmembrane</keyword>
<evidence type="ECO:0000313" key="3">
    <source>
        <dbReference type="EMBL" id="NOL50517.1"/>
    </source>
</evidence>
<feature type="chain" id="PRO_5030745872" evidence="2">
    <location>
        <begin position="20"/>
        <end position="161"/>
    </location>
</feature>
<keyword evidence="3" id="KW-0645">Protease</keyword>
<dbReference type="Proteomes" id="UP000541421">
    <property type="component" value="Unassembled WGS sequence"/>
</dbReference>
<accession>A0A7Y4P4X2</accession>
<dbReference type="EMBL" id="JABGBO010000013">
    <property type="protein sequence ID" value="NOL50517.1"/>
    <property type="molecule type" value="Genomic_DNA"/>
</dbReference>
<reference evidence="3 4" key="1">
    <citation type="submission" date="2020-05" db="EMBL/GenBank/DDBJ databases">
        <authorList>
            <person name="Niu N."/>
        </authorList>
    </citation>
    <scope>NUCLEOTIDE SEQUENCE [LARGE SCALE GENOMIC DNA]</scope>
    <source>
        <strain evidence="3 4">LMG10982</strain>
    </source>
</reference>
<name>A0A7Y4P4X2_9BURK</name>